<accession>A0AAW6LKG4</accession>
<reference evidence="3" key="1">
    <citation type="submission" date="2023-02" db="EMBL/GenBank/DDBJ databases">
        <title>A novel hydrolase synthesized by Rhodococcus erythropolis HQ is responsible for the detoxification of Zearalenone.</title>
        <authorList>
            <person name="Hu J."/>
            <person name="Xu J."/>
        </authorList>
    </citation>
    <scope>NUCLEOTIDE SEQUENCE</scope>
    <source>
        <strain evidence="3">HQ</strain>
    </source>
</reference>
<dbReference type="RefSeq" id="WP_020968744.1">
    <property type="nucleotide sequence ID" value="NZ_JARDXE010000007.1"/>
</dbReference>
<comment type="caution">
    <text evidence="3">The sequence shown here is derived from an EMBL/GenBank/DDBJ whole genome shotgun (WGS) entry which is preliminary data.</text>
</comment>
<keyword evidence="2" id="KW-0677">Repeat</keyword>
<organism evidence="3 4">
    <name type="scientific">Rhodococcus qingshengii</name>
    <dbReference type="NCBI Taxonomy" id="334542"/>
    <lineage>
        <taxon>Bacteria</taxon>
        <taxon>Bacillati</taxon>
        <taxon>Actinomycetota</taxon>
        <taxon>Actinomycetes</taxon>
        <taxon>Mycobacteriales</taxon>
        <taxon>Nocardiaceae</taxon>
        <taxon>Rhodococcus</taxon>
        <taxon>Rhodococcus erythropolis group</taxon>
    </lineage>
</organism>
<dbReference type="Proteomes" id="UP001217325">
    <property type="component" value="Unassembled WGS sequence"/>
</dbReference>
<dbReference type="PANTHER" id="PTHR43300">
    <property type="entry name" value="ACETYLTRANSFERASE"/>
    <property type="match status" value="1"/>
</dbReference>
<keyword evidence="1" id="KW-0808">Transferase</keyword>
<dbReference type="InterPro" id="IPR011004">
    <property type="entry name" value="Trimer_LpxA-like_sf"/>
</dbReference>
<protein>
    <submittedName>
        <fullName evidence="3">DapH/DapD/GlmU-related protein</fullName>
    </submittedName>
</protein>
<dbReference type="InterPro" id="IPR018357">
    <property type="entry name" value="Hexapep_transf_CS"/>
</dbReference>
<dbReference type="PROSITE" id="PS00101">
    <property type="entry name" value="HEXAPEP_TRANSFERASES"/>
    <property type="match status" value="1"/>
</dbReference>
<dbReference type="EMBL" id="JARDXE010000007">
    <property type="protein sequence ID" value="MDE8645787.1"/>
    <property type="molecule type" value="Genomic_DNA"/>
</dbReference>
<dbReference type="Pfam" id="PF00132">
    <property type="entry name" value="Hexapep"/>
    <property type="match status" value="1"/>
</dbReference>
<evidence type="ECO:0000256" key="2">
    <source>
        <dbReference type="ARBA" id="ARBA00022737"/>
    </source>
</evidence>
<dbReference type="AlphaFoldDB" id="A0AAW6LKG4"/>
<dbReference type="GO" id="GO:0016740">
    <property type="term" value="F:transferase activity"/>
    <property type="evidence" value="ECO:0007669"/>
    <property type="project" value="UniProtKB-KW"/>
</dbReference>
<evidence type="ECO:0000256" key="1">
    <source>
        <dbReference type="ARBA" id="ARBA00022679"/>
    </source>
</evidence>
<sequence>MSNRSRLPSGVRRALRGIMNGLAISNGNVSVGRDFNAGRGAIISAPHRLNIGDNVSVGPRTVIQVDGSIGSHVMIGMNVYIVGREDHAIDEVGIPMLASTWVGDRQPGARDSVEIGTDVWIGACSVILSGVKIGDGAVIGAGSVVTNDVESFSVNVGVPARKVAERFESDTQRSAHLQAVHGLPS</sequence>
<evidence type="ECO:0000313" key="4">
    <source>
        <dbReference type="Proteomes" id="UP001217325"/>
    </source>
</evidence>
<dbReference type="PANTHER" id="PTHR43300:SF11">
    <property type="entry name" value="ACETYLTRANSFERASE RV3034C-RELATED"/>
    <property type="match status" value="1"/>
</dbReference>
<dbReference type="SUPFAM" id="SSF51161">
    <property type="entry name" value="Trimeric LpxA-like enzymes"/>
    <property type="match status" value="1"/>
</dbReference>
<name>A0AAW6LKG4_RHOSG</name>
<dbReference type="InterPro" id="IPR050179">
    <property type="entry name" value="Trans_hexapeptide_repeat"/>
</dbReference>
<dbReference type="Pfam" id="PF14602">
    <property type="entry name" value="Hexapep_2"/>
    <property type="match status" value="1"/>
</dbReference>
<dbReference type="Gene3D" id="2.160.10.10">
    <property type="entry name" value="Hexapeptide repeat proteins"/>
    <property type="match status" value="1"/>
</dbReference>
<proteinExistence type="predicted"/>
<evidence type="ECO:0000313" key="3">
    <source>
        <dbReference type="EMBL" id="MDE8645787.1"/>
    </source>
</evidence>
<dbReference type="InterPro" id="IPR001451">
    <property type="entry name" value="Hexapep"/>
</dbReference>
<gene>
    <name evidence="3" type="ORF">PXH69_12575</name>
</gene>